<dbReference type="Gene3D" id="1.10.510.10">
    <property type="entry name" value="Transferase(Phosphotransferase) domain 1"/>
    <property type="match status" value="1"/>
</dbReference>
<dbReference type="InterPro" id="IPR011009">
    <property type="entry name" value="Kinase-like_dom_sf"/>
</dbReference>
<dbReference type="SUPFAM" id="SSF56112">
    <property type="entry name" value="Protein kinase-like (PK-like)"/>
    <property type="match status" value="1"/>
</dbReference>
<dbReference type="EMBL" id="SNRW01011847">
    <property type="protein sequence ID" value="KAA6374606.1"/>
    <property type="molecule type" value="Genomic_DNA"/>
</dbReference>
<protein>
    <recommendedName>
        <fullName evidence="6">mitogen-activated protein kinase kinase</fullName>
        <ecNumber evidence="6">2.7.12.2</ecNumber>
    </recommendedName>
</protein>
<keyword evidence="1" id="KW-0808">Transferase</keyword>
<evidence type="ECO:0000313" key="14">
    <source>
        <dbReference type="EMBL" id="KAA6374606.1"/>
    </source>
</evidence>
<feature type="transmembrane region" description="Helical" evidence="11">
    <location>
        <begin position="361"/>
        <end position="383"/>
    </location>
</feature>
<keyword evidence="2" id="KW-0547">Nucleotide-binding</keyword>
<feature type="chain" id="PRO_5023943699" description="mitogen-activated protein kinase kinase" evidence="12">
    <location>
        <begin position="19"/>
        <end position="881"/>
    </location>
</feature>
<feature type="transmembrane region" description="Helical" evidence="11">
    <location>
        <begin position="203"/>
        <end position="221"/>
    </location>
</feature>
<feature type="non-terminal residue" evidence="14">
    <location>
        <position position="1"/>
    </location>
</feature>
<evidence type="ECO:0000256" key="8">
    <source>
        <dbReference type="ARBA" id="ARBA00049299"/>
    </source>
</evidence>
<evidence type="ECO:0000256" key="1">
    <source>
        <dbReference type="ARBA" id="ARBA00022679"/>
    </source>
</evidence>
<evidence type="ECO:0000256" key="12">
    <source>
        <dbReference type="SAM" id="SignalP"/>
    </source>
</evidence>
<feature type="signal peptide" evidence="12">
    <location>
        <begin position="1"/>
        <end position="18"/>
    </location>
</feature>
<comment type="caution">
    <text evidence="14">The sequence shown here is derived from an EMBL/GenBank/DDBJ whole genome shotgun (WGS) entry which is preliminary data.</text>
</comment>
<dbReference type="InterPro" id="IPR000719">
    <property type="entry name" value="Prot_kinase_dom"/>
</dbReference>
<feature type="transmembrane region" description="Helical" evidence="11">
    <location>
        <begin position="298"/>
        <end position="319"/>
    </location>
</feature>
<feature type="transmembrane region" description="Helical" evidence="11">
    <location>
        <begin position="175"/>
        <end position="196"/>
    </location>
</feature>
<evidence type="ECO:0000256" key="4">
    <source>
        <dbReference type="ARBA" id="ARBA00022840"/>
    </source>
</evidence>
<evidence type="ECO:0000256" key="11">
    <source>
        <dbReference type="SAM" id="Phobius"/>
    </source>
</evidence>
<sequence>ILMFILCILSSIAGFILTIVFGIGEDDPDTKSLSIGAGVVLIVVGYVFFLISLIFEIKLPCKYSKHSEGQQNGCLSYCRQGCPELIRSSAQQCGRSCIHCCSCCLQCIPQSASGAVDYTNNCVPYTVSLFTGMDKFHFVYFVFSVFQILLGVHSLIMPMGFYIPSYGFGLLSAFWFVNAIWLLTVGIEGIVYSLCIKGKWYKIMLTISTICVSVFFFWSLLMMKPCGLILLGSQQCLPPEPAPEEGQPEEEPEPPPGEQPQEIPEDIPENMTNYISSNVSGYNISGNGTHTWNIRKDVFVFAASDIFAQSVVSGIKIFIHFAMDQEEDIPYVNMFAVALFIGFGSLVFLVLQSLYPIKYLMFPAIFNFGIDLVFIGGLFIGIISREFRVLASFFSIVICFFTAVAGIIVTVIFSKKEINPVTQSLSLGAGIAQLIIGLILITISILFYIIKPCRYSKCFSNSSGKRFGLHSREIVDIAEDNYTPQKDPDNSPFQLSYSQTQTSASLSSHHQQLSQQQQQQQQSSQHSMHLKQNSQMSTHIKIDSPSLSTRLKIESPTLSIDNTSPTSQLSQQQQQSVQFQQQSSQPTSTSSLTPLDTKFQQIPELTQNGYEKIKKIGSREDLETIWLAKLTVSDELFAIKELRYNSTNIRDRLINDWNLMNNAYSKMIFTVSRSKLTYFPFIEPKEQLISESLSTVYYVLEYCSGGDLRSYIRTLQHQQIRIDEELVWKLIKQIAFALNMMHTLKIVHESLTPGNVMLNQDVSIKLSSYGLSPNNHETDINTTSIDGSQIYIAPELQPGIFRNEDEVIQINPDYTQTNASDIWSFGIIIFELMSWHHPFSAEGKIKNEIKIIERIKSKAPSQLPEEYSDYLKKLIMTMLEK</sequence>
<reference evidence="14 15" key="1">
    <citation type="submission" date="2019-03" db="EMBL/GenBank/DDBJ databases">
        <title>Single cell metagenomics reveals metabolic interactions within the superorganism composed of flagellate Streblomastix strix and complex community of Bacteroidetes bacteria on its surface.</title>
        <authorList>
            <person name="Treitli S.C."/>
            <person name="Kolisko M."/>
            <person name="Husnik F."/>
            <person name="Keeling P."/>
            <person name="Hampl V."/>
        </authorList>
    </citation>
    <scope>NUCLEOTIDE SEQUENCE [LARGE SCALE GENOMIC DNA]</scope>
    <source>
        <strain evidence="14">ST1C</strain>
    </source>
</reference>
<organism evidence="14 15">
    <name type="scientific">Streblomastix strix</name>
    <dbReference type="NCBI Taxonomy" id="222440"/>
    <lineage>
        <taxon>Eukaryota</taxon>
        <taxon>Metamonada</taxon>
        <taxon>Preaxostyla</taxon>
        <taxon>Oxymonadida</taxon>
        <taxon>Streblomastigidae</taxon>
        <taxon>Streblomastix</taxon>
    </lineage>
</organism>
<accession>A0A5J4UVB8</accession>
<feature type="compositionally biased region" description="Acidic residues" evidence="10">
    <location>
        <begin position="242"/>
        <end position="253"/>
    </location>
</feature>
<feature type="region of interest" description="Disordered" evidence="10">
    <location>
        <begin position="506"/>
        <end position="596"/>
    </location>
</feature>
<evidence type="ECO:0000256" key="10">
    <source>
        <dbReference type="SAM" id="MobiDB-lite"/>
    </source>
</evidence>
<feature type="region of interest" description="Disordered" evidence="10">
    <location>
        <begin position="239"/>
        <end position="265"/>
    </location>
</feature>
<name>A0A5J4UVB8_9EUKA</name>
<keyword evidence="11" id="KW-0812">Transmembrane</keyword>
<evidence type="ECO:0000256" key="3">
    <source>
        <dbReference type="ARBA" id="ARBA00022777"/>
    </source>
</evidence>
<dbReference type="PROSITE" id="PS50011">
    <property type="entry name" value="PROTEIN_KINASE_DOM"/>
    <property type="match status" value="1"/>
</dbReference>
<evidence type="ECO:0000256" key="2">
    <source>
        <dbReference type="ARBA" id="ARBA00022741"/>
    </source>
</evidence>
<feature type="transmembrane region" description="Helical" evidence="11">
    <location>
        <begin position="331"/>
        <end position="355"/>
    </location>
</feature>
<comment type="catalytic activity">
    <reaction evidence="9">
        <text>L-tyrosyl-[protein] + ATP = O-phospho-L-tyrosyl-[protein] + ADP + H(+)</text>
        <dbReference type="Rhea" id="RHEA:10596"/>
        <dbReference type="Rhea" id="RHEA-COMP:10136"/>
        <dbReference type="Rhea" id="RHEA-COMP:20101"/>
        <dbReference type="ChEBI" id="CHEBI:15378"/>
        <dbReference type="ChEBI" id="CHEBI:30616"/>
        <dbReference type="ChEBI" id="CHEBI:46858"/>
        <dbReference type="ChEBI" id="CHEBI:61978"/>
        <dbReference type="ChEBI" id="CHEBI:456216"/>
        <dbReference type="EC" id="2.7.12.2"/>
    </reaction>
</comment>
<dbReference type="PANTHER" id="PTHR48013">
    <property type="entry name" value="DUAL SPECIFICITY MITOGEN-ACTIVATED PROTEIN KINASE KINASE 5-RELATED"/>
    <property type="match status" value="1"/>
</dbReference>
<dbReference type="EC" id="2.7.12.2" evidence="6"/>
<gene>
    <name evidence="14" type="ORF">EZS28_029867</name>
</gene>
<comment type="similarity">
    <text evidence="5">Belongs to the protein kinase superfamily. STE Ser/Thr protein kinase family. MAP kinase kinase subfamily.</text>
</comment>
<feature type="non-terminal residue" evidence="14">
    <location>
        <position position="881"/>
    </location>
</feature>
<evidence type="ECO:0000313" key="15">
    <source>
        <dbReference type="Proteomes" id="UP000324800"/>
    </source>
</evidence>
<feature type="transmembrane region" description="Helical" evidence="11">
    <location>
        <begin position="32"/>
        <end position="55"/>
    </location>
</feature>
<comment type="catalytic activity">
    <reaction evidence="7">
        <text>L-seryl-[protein] + ATP = O-phospho-L-seryl-[protein] + ADP + H(+)</text>
        <dbReference type="Rhea" id="RHEA:17989"/>
        <dbReference type="Rhea" id="RHEA-COMP:9863"/>
        <dbReference type="Rhea" id="RHEA-COMP:11604"/>
        <dbReference type="ChEBI" id="CHEBI:15378"/>
        <dbReference type="ChEBI" id="CHEBI:29999"/>
        <dbReference type="ChEBI" id="CHEBI:30616"/>
        <dbReference type="ChEBI" id="CHEBI:83421"/>
        <dbReference type="ChEBI" id="CHEBI:456216"/>
        <dbReference type="EC" id="2.7.12.2"/>
    </reaction>
</comment>
<keyword evidence="11" id="KW-1133">Transmembrane helix</keyword>
<comment type="catalytic activity">
    <reaction evidence="8">
        <text>L-threonyl-[protein] + ATP = O-phospho-L-threonyl-[protein] + ADP + H(+)</text>
        <dbReference type="Rhea" id="RHEA:46608"/>
        <dbReference type="Rhea" id="RHEA-COMP:11060"/>
        <dbReference type="Rhea" id="RHEA-COMP:11605"/>
        <dbReference type="ChEBI" id="CHEBI:15378"/>
        <dbReference type="ChEBI" id="CHEBI:30013"/>
        <dbReference type="ChEBI" id="CHEBI:30616"/>
        <dbReference type="ChEBI" id="CHEBI:61977"/>
        <dbReference type="ChEBI" id="CHEBI:456216"/>
        <dbReference type="EC" id="2.7.12.2"/>
    </reaction>
</comment>
<dbReference type="GO" id="GO:0004708">
    <property type="term" value="F:MAP kinase kinase activity"/>
    <property type="evidence" value="ECO:0007669"/>
    <property type="project" value="UniProtKB-EC"/>
</dbReference>
<keyword evidence="4" id="KW-0067">ATP-binding</keyword>
<dbReference type="GO" id="GO:0005524">
    <property type="term" value="F:ATP binding"/>
    <property type="evidence" value="ECO:0007669"/>
    <property type="project" value="UniProtKB-KW"/>
</dbReference>
<evidence type="ECO:0000256" key="9">
    <source>
        <dbReference type="ARBA" id="ARBA00051693"/>
    </source>
</evidence>
<feature type="transmembrane region" description="Helical" evidence="11">
    <location>
        <begin position="390"/>
        <end position="413"/>
    </location>
</feature>
<feature type="domain" description="Protein kinase" evidence="13">
    <location>
        <begin position="610"/>
        <end position="881"/>
    </location>
</feature>
<feature type="transmembrane region" description="Helical" evidence="11">
    <location>
        <begin position="138"/>
        <end position="163"/>
    </location>
</feature>
<dbReference type="Proteomes" id="UP000324800">
    <property type="component" value="Unassembled WGS sequence"/>
</dbReference>
<dbReference type="PANTHER" id="PTHR48013:SF9">
    <property type="entry name" value="DUAL SPECIFICITY MITOGEN-ACTIVATED PROTEIN KINASE KINASE 5"/>
    <property type="match status" value="1"/>
</dbReference>
<keyword evidence="11" id="KW-0472">Membrane</keyword>
<proteinExistence type="inferred from homology"/>
<dbReference type="AlphaFoldDB" id="A0A5J4UVB8"/>
<dbReference type="Pfam" id="PF00069">
    <property type="entry name" value="Pkinase"/>
    <property type="match status" value="1"/>
</dbReference>
<keyword evidence="3 14" id="KW-0418">Kinase</keyword>
<feature type="compositionally biased region" description="Low complexity" evidence="10">
    <location>
        <begin position="506"/>
        <end position="527"/>
    </location>
</feature>
<keyword evidence="12" id="KW-0732">Signal</keyword>
<feature type="compositionally biased region" description="Low complexity" evidence="10">
    <location>
        <begin position="563"/>
        <end position="595"/>
    </location>
</feature>
<evidence type="ECO:0000256" key="5">
    <source>
        <dbReference type="ARBA" id="ARBA00038035"/>
    </source>
</evidence>
<evidence type="ECO:0000256" key="6">
    <source>
        <dbReference type="ARBA" id="ARBA00038999"/>
    </source>
</evidence>
<feature type="transmembrane region" description="Helical" evidence="11">
    <location>
        <begin position="425"/>
        <end position="450"/>
    </location>
</feature>
<evidence type="ECO:0000256" key="7">
    <source>
        <dbReference type="ARBA" id="ARBA00049014"/>
    </source>
</evidence>
<evidence type="ECO:0000259" key="13">
    <source>
        <dbReference type="PROSITE" id="PS50011"/>
    </source>
</evidence>